<dbReference type="SMART" id="SM00661">
    <property type="entry name" value="RPOL9"/>
    <property type="match status" value="1"/>
</dbReference>
<dbReference type="GO" id="GO:0006361">
    <property type="term" value="P:transcription initiation at RNA polymerase I promoter"/>
    <property type="evidence" value="ECO:0007669"/>
    <property type="project" value="EnsemblFungi"/>
</dbReference>
<dbReference type="InterPro" id="IPR019761">
    <property type="entry name" value="DNA-dir_RNA_pol-M_15_CS"/>
</dbReference>
<keyword evidence="2 8" id="KW-0240">DNA-directed RNA polymerase</keyword>
<dbReference type="PANTHER" id="PTHR11239:SF14">
    <property type="entry name" value="DNA-DIRECTED RNA POLYMERASE I SUBUNIT RPA12"/>
    <property type="match status" value="1"/>
</dbReference>
<dbReference type="AlphaFoldDB" id="A0A1E3PBV9"/>
<keyword evidence="4 10" id="KW-0863">Zinc-finger</keyword>
<dbReference type="InterPro" id="IPR001222">
    <property type="entry name" value="Znf_TFIIS"/>
</dbReference>
<feature type="chain" id="PRO_5009133768" description="DNA-directed RNA polymerase subunit" evidence="12">
    <location>
        <begin position="20"/>
        <end position="123"/>
    </location>
</feature>
<feature type="domain" description="TFIIS-type" evidence="13">
    <location>
        <begin position="80"/>
        <end position="120"/>
    </location>
</feature>
<comment type="similarity">
    <text evidence="8 11">Belongs to the archaeal rpoM/eukaryotic RPA12/RPB9/RPC11 RNA polymerase family.</text>
</comment>
<dbReference type="PIRSF" id="PIRSF005586">
    <property type="entry name" value="RNApol_RpoM"/>
    <property type="match status" value="1"/>
</dbReference>
<dbReference type="Pfam" id="PF01096">
    <property type="entry name" value="Zn_ribbon_TFIIS"/>
    <property type="match status" value="1"/>
</dbReference>
<feature type="binding site" evidence="9">
    <location>
        <position position="115"/>
    </location>
    <ligand>
        <name>Zn(2+)</name>
        <dbReference type="ChEBI" id="CHEBI:29105"/>
        <label>2</label>
    </ligand>
</feature>
<dbReference type="Proteomes" id="UP000094112">
    <property type="component" value="Unassembled WGS sequence"/>
</dbReference>
<dbReference type="PANTHER" id="PTHR11239">
    <property type="entry name" value="DNA-DIRECTED RNA POLYMERASE"/>
    <property type="match status" value="1"/>
</dbReference>
<proteinExistence type="inferred from homology"/>
<feature type="signal peptide" evidence="12">
    <location>
        <begin position="1"/>
        <end position="19"/>
    </location>
</feature>
<feature type="binding site" evidence="9">
    <location>
        <position position="31"/>
    </location>
    <ligand>
        <name>Zn(2+)</name>
        <dbReference type="ChEBI" id="CHEBI:29105"/>
        <label>1</label>
    </ligand>
</feature>
<dbReference type="GO" id="GO:0005736">
    <property type="term" value="C:RNA polymerase I complex"/>
    <property type="evidence" value="ECO:0007669"/>
    <property type="project" value="EnsemblFungi"/>
</dbReference>
<keyword evidence="5 9" id="KW-0862">Zinc</keyword>
<feature type="zinc finger region" description="C4-type" evidence="10">
    <location>
        <begin position="10"/>
        <end position="31"/>
    </location>
</feature>
<dbReference type="PROSITE" id="PS51133">
    <property type="entry name" value="ZF_TFIIS_2"/>
    <property type="match status" value="1"/>
</dbReference>
<dbReference type="SUPFAM" id="SSF57783">
    <property type="entry name" value="Zinc beta-ribbon"/>
    <property type="match status" value="1"/>
</dbReference>
<dbReference type="STRING" id="683960.A0A1E3PBV9"/>
<keyword evidence="15" id="KW-1185">Reference proteome</keyword>
<dbReference type="GO" id="GO:0000122">
    <property type="term" value="P:negative regulation of transcription by RNA polymerase II"/>
    <property type="evidence" value="ECO:0007669"/>
    <property type="project" value="EnsemblFungi"/>
</dbReference>
<feature type="binding site" evidence="9">
    <location>
        <position position="13"/>
    </location>
    <ligand>
        <name>Zn(2+)</name>
        <dbReference type="ChEBI" id="CHEBI:29105"/>
        <label>1</label>
    </ligand>
</feature>
<evidence type="ECO:0000256" key="6">
    <source>
        <dbReference type="ARBA" id="ARBA00023163"/>
    </source>
</evidence>
<evidence type="ECO:0000256" key="10">
    <source>
        <dbReference type="PIRSR" id="PIRSR005586-2"/>
    </source>
</evidence>
<dbReference type="GO" id="GO:0003899">
    <property type="term" value="F:DNA-directed RNA polymerase activity"/>
    <property type="evidence" value="ECO:0007669"/>
    <property type="project" value="EnsemblFungi"/>
</dbReference>
<evidence type="ECO:0000256" key="11">
    <source>
        <dbReference type="RuleBase" id="RU003474"/>
    </source>
</evidence>
<evidence type="ECO:0000313" key="14">
    <source>
        <dbReference type="EMBL" id="ODQ62903.1"/>
    </source>
</evidence>
<reference evidence="14 15" key="1">
    <citation type="journal article" date="2016" name="Proc. Natl. Acad. Sci. U.S.A.">
        <title>Comparative genomics of biotechnologically important yeasts.</title>
        <authorList>
            <person name="Riley R."/>
            <person name="Haridas S."/>
            <person name="Wolfe K.H."/>
            <person name="Lopes M.R."/>
            <person name="Hittinger C.T."/>
            <person name="Goeker M."/>
            <person name="Salamov A.A."/>
            <person name="Wisecaver J.H."/>
            <person name="Long T.M."/>
            <person name="Calvey C.H."/>
            <person name="Aerts A.L."/>
            <person name="Barry K.W."/>
            <person name="Choi C."/>
            <person name="Clum A."/>
            <person name="Coughlan A.Y."/>
            <person name="Deshpande S."/>
            <person name="Douglass A.P."/>
            <person name="Hanson S.J."/>
            <person name="Klenk H.-P."/>
            <person name="LaButti K.M."/>
            <person name="Lapidus A."/>
            <person name="Lindquist E.A."/>
            <person name="Lipzen A.M."/>
            <person name="Meier-Kolthoff J.P."/>
            <person name="Ohm R.A."/>
            <person name="Otillar R.P."/>
            <person name="Pangilinan J.L."/>
            <person name="Peng Y."/>
            <person name="Rokas A."/>
            <person name="Rosa C.A."/>
            <person name="Scheuner C."/>
            <person name="Sibirny A.A."/>
            <person name="Slot J.C."/>
            <person name="Stielow J.B."/>
            <person name="Sun H."/>
            <person name="Kurtzman C.P."/>
            <person name="Blackwell M."/>
            <person name="Grigoriev I.V."/>
            <person name="Jeffries T.W."/>
        </authorList>
    </citation>
    <scope>NUCLEOTIDE SEQUENCE [LARGE SCALE GENOMIC DNA]</scope>
    <source>
        <strain evidence="15">ATCC 58044 / CBS 1984 / NCYC 433 / NRRL Y-366-8</strain>
    </source>
</reference>
<evidence type="ECO:0000256" key="4">
    <source>
        <dbReference type="ARBA" id="ARBA00022771"/>
    </source>
</evidence>
<comment type="subcellular location">
    <subcellularLocation>
        <location evidence="1">Nucleus</location>
        <location evidence="1">Nucleolus</location>
    </subcellularLocation>
</comment>
<dbReference type="InterPro" id="IPR001529">
    <property type="entry name" value="Zn_ribbon_RPB9"/>
</dbReference>
<keyword evidence="3 9" id="KW-0479">Metal-binding</keyword>
<evidence type="ECO:0000256" key="1">
    <source>
        <dbReference type="ARBA" id="ARBA00004604"/>
    </source>
</evidence>
<evidence type="ECO:0000256" key="9">
    <source>
        <dbReference type="PIRSR" id="PIRSR005586-1"/>
    </source>
</evidence>
<sequence length="123" mass="13485">MSVVGSLIFCLDCGNLLDAATSDKSITCGDCERSYNAKDFANLKVVTTSSDDAFPSALRLKKSTVKTTLKNDELGEGATIKEKCPQCGNDEMQYHTLQLRSADEGATVFYTCAKCDYRFRTNN</sequence>
<dbReference type="GO" id="GO:0008270">
    <property type="term" value="F:zinc ion binding"/>
    <property type="evidence" value="ECO:0007669"/>
    <property type="project" value="UniProtKB-KW"/>
</dbReference>
<dbReference type="GO" id="GO:0055029">
    <property type="term" value="C:nuclear DNA-directed RNA polymerase complex"/>
    <property type="evidence" value="ECO:0007669"/>
    <property type="project" value="UniProtKB-ARBA"/>
</dbReference>
<feature type="binding site" evidence="9">
    <location>
        <position position="28"/>
    </location>
    <ligand>
        <name>Zn(2+)</name>
        <dbReference type="ChEBI" id="CHEBI:29105"/>
        <label>1</label>
    </ligand>
</feature>
<dbReference type="GO" id="GO:0061629">
    <property type="term" value="F:RNA polymerase II-specific DNA-binding transcription factor binding"/>
    <property type="evidence" value="ECO:0007669"/>
    <property type="project" value="EnsemblFungi"/>
</dbReference>
<accession>A0A1E3PBV9</accession>
<dbReference type="GeneID" id="30198476"/>
<dbReference type="GO" id="GO:0006362">
    <property type="term" value="P:transcription elongation by RNA polymerase I"/>
    <property type="evidence" value="ECO:0007669"/>
    <property type="project" value="EnsemblFungi"/>
</dbReference>
<dbReference type="Gene3D" id="2.20.25.10">
    <property type="match status" value="1"/>
</dbReference>
<feature type="binding site" evidence="9">
    <location>
        <position position="112"/>
    </location>
    <ligand>
        <name>Zn(2+)</name>
        <dbReference type="ChEBI" id="CHEBI:29105"/>
        <label>2</label>
    </ligand>
</feature>
<dbReference type="OrthoDB" id="10056816at2759"/>
<gene>
    <name evidence="14" type="ORF">WICANDRAFT_26127</name>
</gene>
<dbReference type="PROSITE" id="PS01030">
    <property type="entry name" value="RNA_POL_M_15KD"/>
    <property type="match status" value="1"/>
</dbReference>
<evidence type="ECO:0000256" key="5">
    <source>
        <dbReference type="ARBA" id="ARBA00022833"/>
    </source>
</evidence>
<comment type="function">
    <text evidence="8">DNA-dependent RNA polymerase catalyzes the transcription of DNA into RNA using the four ribonucleoside triphosphates as substrates.</text>
</comment>
<dbReference type="GO" id="GO:0006363">
    <property type="term" value="P:termination of RNA polymerase I transcription"/>
    <property type="evidence" value="ECO:0007669"/>
    <property type="project" value="EnsemblFungi"/>
</dbReference>
<keyword evidence="7 8" id="KW-0539">Nucleus</keyword>
<dbReference type="RefSeq" id="XP_019042110.1">
    <property type="nucleotide sequence ID" value="XM_019181230.1"/>
</dbReference>
<evidence type="ECO:0000313" key="15">
    <source>
        <dbReference type="Proteomes" id="UP000094112"/>
    </source>
</evidence>
<dbReference type="SMART" id="SM00440">
    <property type="entry name" value="ZnF_C2C2"/>
    <property type="match status" value="1"/>
</dbReference>
<keyword evidence="6 8" id="KW-0804">Transcription</keyword>
<evidence type="ECO:0000256" key="7">
    <source>
        <dbReference type="ARBA" id="ARBA00023242"/>
    </source>
</evidence>
<dbReference type="GO" id="GO:0003676">
    <property type="term" value="F:nucleic acid binding"/>
    <property type="evidence" value="ECO:0007669"/>
    <property type="project" value="InterPro"/>
</dbReference>
<keyword evidence="12" id="KW-0732">Signal</keyword>
<evidence type="ECO:0000256" key="3">
    <source>
        <dbReference type="ARBA" id="ARBA00022723"/>
    </source>
</evidence>
<dbReference type="InterPro" id="IPR012164">
    <property type="entry name" value="Rpa12/Rpb9/Rpc10/TFS"/>
</dbReference>
<feature type="binding site" evidence="9">
    <location>
        <position position="84"/>
    </location>
    <ligand>
        <name>Zn(2+)</name>
        <dbReference type="ChEBI" id="CHEBI:29105"/>
        <label>2</label>
    </ligand>
</feature>
<evidence type="ECO:0000256" key="2">
    <source>
        <dbReference type="ARBA" id="ARBA00022478"/>
    </source>
</evidence>
<name>A0A1E3PBV9_WICAA</name>
<dbReference type="CDD" id="cd10507">
    <property type="entry name" value="Zn-ribbon_RPA12"/>
    <property type="match status" value="1"/>
</dbReference>
<evidence type="ECO:0000256" key="8">
    <source>
        <dbReference type="PIRNR" id="PIRNR005586"/>
    </source>
</evidence>
<dbReference type="InterPro" id="IPR034004">
    <property type="entry name" value="Zn_ribbon_RPA12_C"/>
</dbReference>
<dbReference type="PROSITE" id="PS00466">
    <property type="entry name" value="ZF_TFIIS_1"/>
    <property type="match status" value="1"/>
</dbReference>
<protein>
    <recommendedName>
        <fullName evidence="8">DNA-directed RNA polymerase subunit</fullName>
    </recommendedName>
</protein>
<organism evidence="14 15">
    <name type="scientific">Wickerhamomyces anomalus (strain ATCC 58044 / CBS 1984 / NCYC 433 / NRRL Y-366-8)</name>
    <name type="common">Yeast</name>
    <name type="synonym">Hansenula anomala</name>
    <dbReference type="NCBI Taxonomy" id="683960"/>
    <lineage>
        <taxon>Eukaryota</taxon>
        <taxon>Fungi</taxon>
        <taxon>Dikarya</taxon>
        <taxon>Ascomycota</taxon>
        <taxon>Saccharomycotina</taxon>
        <taxon>Saccharomycetes</taxon>
        <taxon>Phaffomycetales</taxon>
        <taxon>Wickerhamomycetaceae</taxon>
        <taxon>Wickerhamomyces</taxon>
    </lineage>
</organism>
<feature type="binding site" evidence="9">
    <location>
        <position position="87"/>
    </location>
    <ligand>
        <name>Zn(2+)</name>
        <dbReference type="ChEBI" id="CHEBI:29105"/>
        <label>2</label>
    </ligand>
</feature>
<evidence type="ECO:0000256" key="12">
    <source>
        <dbReference type="SAM" id="SignalP"/>
    </source>
</evidence>
<dbReference type="EMBL" id="KV454208">
    <property type="protein sequence ID" value="ODQ62903.1"/>
    <property type="molecule type" value="Genomic_DNA"/>
</dbReference>
<dbReference type="FunFam" id="2.20.25.10:FF:000019">
    <property type="entry name" value="DNA-directed RNA polymerase subunit"/>
    <property type="match status" value="1"/>
</dbReference>
<feature type="binding site" evidence="9">
    <location>
        <position position="10"/>
    </location>
    <ligand>
        <name>Zn(2+)</name>
        <dbReference type="ChEBI" id="CHEBI:29105"/>
        <label>1</label>
    </ligand>
</feature>
<evidence type="ECO:0000259" key="13">
    <source>
        <dbReference type="PROSITE" id="PS51133"/>
    </source>
</evidence>